<evidence type="ECO:0000313" key="1">
    <source>
        <dbReference type="EMBL" id="KAI0026622.1"/>
    </source>
</evidence>
<comment type="caution">
    <text evidence="1">The sequence shown here is derived from an EMBL/GenBank/DDBJ whole genome shotgun (WGS) entry which is preliminary data.</text>
</comment>
<sequence length="166" mass="17426">MCSVLILFYFFSVFAAFGAGRFVPRQDNGMLVTADRRALSATHAHDSSLTVGNVVDVAGKLVGTVEDGATVTASSPSLPTTPSTDATSIAALDFGYMMSPIYAWGNSLLRMIFTADRPVLGAIVALVVGSCLIKYGQWLGILPDLRAGMSKHGEEHGPSGTLSRDG</sequence>
<dbReference type="EMBL" id="MU274337">
    <property type="protein sequence ID" value="KAI0026622.1"/>
    <property type="molecule type" value="Genomic_DNA"/>
</dbReference>
<keyword evidence="2" id="KW-1185">Reference proteome</keyword>
<organism evidence="1 2">
    <name type="scientific">Vararia minispora EC-137</name>
    <dbReference type="NCBI Taxonomy" id="1314806"/>
    <lineage>
        <taxon>Eukaryota</taxon>
        <taxon>Fungi</taxon>
        <taxon>Dikarya</taxon>
        <taxon>Basidiomycota</taxon>
        <taxon>Agaricomycotina</taxon>
        <taxon>Agaricomycetes</taxon>
        <taxon>Russulales</taxon>
        <taxon>Lachnocladiaceae</taxon>
        <taxon>Vararia</taxon>
    </lineage>
</organism>
<protein>
    <submittedName>
        <fullName evidence="1">Uncharacterized protein</fullName>
    </submittedName>
</protein>
<dbReference type="Proteomes" id="UP000814128">
    <property type="component" value="Unassembled WGS sequence"/>
</dbReference>
<evidence type="ECO:0000313" key="2">
    <source>
        <dbReference type="Proteomes" id="UP000814128"/>
    </source>
</evidence>
<proteinExistence type="predicted"/>
<reference evidence="1" key="2">
    <citation type="journal article" date="2022" name="New Phytol.">
        <title>Evolutionary transition to the ectomycorrhizal habit in the genomes of a hyperdiverse lineage of mushroom-forming fungi.</title>
        <authorList>
            <person name="Looney B."/>
            <person name="Miyauchi S."/>
            <person name="Morin E."/>
            <person name="Drula E."/>
            <person name="Courty P.E."/>
            <person name="Kohler A."/>
            <person name="Kuo A."/>
            <person name="LaButti K."/>
            <person name="Pangilinan J."/>
            <person name="Lipzen A."/>
            <person name="Riley R."/>
            <person name="Andreopoulos W."/>
            <person name="He G."/>
            <person name="Johnson J."/>
            <person name="Nolan M."/>
            <person name="Tritt A."/>
            <person name="Barry K.W."/>
            <person name="Grigoriev I.V."/>
            <person name="Nagy L.G."/>
            <person name="Hibbett D."/>
            <person name="Henrissat B."/>
            <person name="Matheny P.B."/>
            <person name="Labbe J."/>
            <person name="Martin F.M."/>
        </authorList>
    </citation>
    <scope>NUCLEOTIDE SEQUENCE</scope>
    <source>
        <strain evidence="1">EC-137</strain>
    </source>
</reference>
<reference evidence="1" key="1">
    <citation type="submission" date="2021-02" db="EMBL/GenBank/DDBJ databases">
        <authorList>
            <consortium name="DOE Joint Genome Institute"/>
            <person name="Ahrendt S."/>
            <person name="Looney B.P."/>
            <person name="Miyauchi S."/>
            <person name="Morin E."/>
            <person name="Drula E."/>
            <person name="Courty P.E."/>
            <person name="Chicoki N."/>
            <person name="Fauchery L."/>
            <person name="Kohler A."/>
            <person name="Kuo A."/>
            <person name="Labutti K."/>
            <person name="Pangilinan J."/>
            <person name="Lipzen A."/>
            <person name="Riley R."/>
            <person name="Andreopoulos W."/>
            <person name="He G."/>
            <person name="Johnson J."/>
            <person name="Barry K.W."/>
            <person name="Grigoriev I.V."/>
            <person name="Nagy L."/>
            <person name="Hibbett D."/>
            <person name="Henrissat B."/>
            <person name="Matheny P.B."/>
            <person name="Labbe J."/>
            <person name="Martin F."/>
        </authorList>
    </citation>
    <scope>NUCLEOTIDE SEQUENCE</scope>
    <source>
        <strain evidence="1">EC-137</strain>
    </source>
</reference>
<gene>
    <name evidence="1" type="ORF">K488DRAFT_92209</name>
</gene>
<accession>A0ACB8Q4K8</accession>
<name>A0ACB8Q4K8_9AGAM</name>